<evidence type="ECO:0000259" key="1">
    <source>
        <dbReference type="PROSITE" id="PS50835"/>
    </source>
</evidence>
<dbReference type="Gene3D" id="3.60.110.10">
    <property type="entry name" value="Carbon-nitrogen hydrolase"/>
    <property type="match status" value="1"/>
</dbReference>
<reference evidence="2 3" key="1">
    <citation type="submission" date="2020-10" db="EMBL/GenBank/DDBJ databases">
        <title>Sequencing the genomes of 1000 actinobacteria strains.</title>
        <authorList>
            <person name="Klenk H.-P."/>
        </authorList>
    </citation>
    <scope>NUCLEOTIDE SEQUENCE [LARGE SCALE GENOMIC DNA]</scope>
    <source>
        <strain evidence="2 3">DSM 46744</strain>
    </source>
</reference>
<dbReference type="InterPro" id="IPR036526">
    <property type="entry name" value="C-N_Hydrolase_sf"/>
</dbReference>
<evidence type="ECO:0000313" key="2">
    <source>
        <dbReference type="EMBL" id="MBE1530256.1"/>
    </source>
</evidence>
<organism evidence="2 3">
    <name type="scientific">Actinomadura algeriensis</name>
    <dbReference type="NCBI Taxonomy" id="1679523"/>
    <lineage>
        <taxon>Bacteria</taxon>
        <taxon>Bacillati</taxon>
        <taxon>Actinomycetota</taxon>
        <taxon>Actinomycetes</taxon>
        <taxon>Streptosporangiales</taxon>
        <taxon>Thermomonosporaceae</taxon>
        <taxon>Actinomadura</taxon>
    </lineage>
</organism>
<gene>
    <name evidence="2" type="ORF">H4W34_000089</name>
</gene>
<dbReference type="Proteomes" id="UP000627838">
    <property type="component" value="Unassembled WGS sequence"/>
</dbReference>
<comment type="caution">
    <text evidence="2">The sequence shown here is derived from an EMBL/GenBank/DDBJ whole genome shotgun (WGS) entry which is preliminary data.</text>
</comment>
<dbReference type="RefSeq" id="WP_192757291.1">
    <property type="nucleotide sequence ID" value="NZ_JADBDZ010000001.1"/>
</dbReference>
<dbReference type="SUPFAM" id="SSF56317">
    <property type="entry name" value="Carbon-nitrogen hydrolase"/>
    <property type="match status" value="1"/>
</dbReference>
<dbReference type="EMBL" id="JADBDZ010000001">
    <property type="protein sequence ID" value="MBE1530256.1"/>
    <property type="molecule type" value="Genomic_DNA"/>
</dbReference>
<accession>A0ABR9JI63</accession>
<protein>
    <recommendedName>
        <fullName evidence="1">Ig-like domain-containing protein</fullName>
    </recommendedName>
</protein>
<proteinExistence type="predicted"/>
<name>A0ABR9JI63_9ACTN</name>
<dbReference type="InterPro" id="IPR007110">
    <property type="entry name" value="Ig-like_dom"/>
</dbReference>
<feature type="domain" description="Ig-like" evidence="1">
    <location>
        <begin position="366"/>
        <end position="442"/>
    </location>
</feature>
<evidence type="ECO:0000313" key="3">
    <source>
        <dbReference type="Proteomes" id="UP000627838"/>
    </source>
</evidence>
<keyword evidence="3" id="KW-1185">Reference proteome</keyword>
<sequence>MQDQLGAPAYPAAPADLFVRLYDAMSDDVFQDWTATGWYDDPEVRAAADAVAEIVIERGEFDPDETARIVREQDDRGRFTLLLGLDVALAHASPYSPYYDAPALVGTLVTYLTEGRFNGPETEGALLPRCAFPGRPSGRRTKAEFFGVHRITKAEWDRIDHRVLPAVHDPHFNRDEPVAVGCAPVLETFDDVELTFEERHGMTVYRLRPMDTAGIRSRIKTIIRRLDESGARLAVMPESSLSDSLLEHWKEVAFDTAGRDRERHPLRFLLVGTGPLGGEDPPPNRAVLIDRWTGRELLVQDKLSGFTLDAAQMRLWRLPDAPADGTADEYSRPGSKVTVLDSSLGRLAVLICEDLSRSIEWERELLACGISHLLVPIFSKPILQFRWEQQGAERQVTGLGTWVTVANSLAVGAAIPDDELSGPRYTCLVAGPASLSRTAYATEMQFGSAGTGGELGRLRTSALPRVLPGAAYDAWHDHWPDGKRGVTPR</sequence>
<dbReference type="PROSITE" id="PS50835">
    <property type="entry name" value="IG_LIKE"/>
    <property type="match status" value="1"/>
</dbReference>